<name>A0ABP7EK82_9SPHN</name>
<feature type="region of interest" description="Disordered" evidence="1">
    <location>
        <begin position="39"/>
        <end position="59"/>
    </location>
</feature>
<evidence type="ECO:0000256" key="1">
    <source>
        <dbReference type="SAM" id="MobiDB-lite"/>
    </source>
</evidence>
<evidence type="ECO:0000313" key="2">
    <source>
        <dbReference type="EMBL" id="GAA3720424.1"/>
    </source>
</evidence>
<comment type="caution">
    <text evidence="2">The sequence shown here is derived from an EMBL/GenBank/DDBJ whole genome shotgun (WGS) entry which is preliminary data.</text>
</comment>
<accession>A0ABP7EK82</accession>
<gene>
    <name evidence="2" type="ORF">GCM10022268_30870</name>
</gene>
<protein>
    <submittedName>
        <fullName evidence="2">Uncharacterized protein</fullName>
    </submittedName>
</protein>
<keyword evidence="3" id="KW-1185">Reference proteome</keyword>
<dbReference type="Proteomes" id="UP001500523">
    <property type="component" value="Unassembled WGS sequence"/>
</dbReference>
<organism evidence="2 3">
    <name type="scientific">Sphingomonas cynarae</name>
    <dbReference type="NCBI Taxonomy" id="930197"/>
    <lineage>
        <taxon>Bacteria</taxon>
        <taxon>Pseudomonadati</taxon>
        <taxon>Pseudomonadota</taxon>
        <taxon>Alphaproteobacteria</taxon>
        <taxon>Sphingomonadales</taxon>
        <taxon>Sphingomonadaceae</taxon>
        <taxon>Sphingomonas</taxon>
    </lineage>
</organism>
<sequence length="114" mass="12633">MAVPTSDPVGSRRRQAVEQYADPASCLAALDEWVRSIREEERGNPTRPPSTWRLNGPQRAGSSISYDLTRIAVQDYGTNRHTVAYIYVRSCDGRAMTVVADGWVTDDLLPPSLP</sequence>
<dbReference type="EMBL" id="BAABBF010000008">
    <property type="protein sequence ID" value="GAA3720424.1"/>
    <property type="molecule type" value="Genomic_DNA"/>
</dbReference>
<reference evidence="3" key="1">
    <citation type="journal article" date="2019" name="Int. J. Syst. Evol. Microbiol.">
        <title>The Global Catalogue of Microorganisms (GCM) 10K type strain sequencing project: providing services to taxonomists for standard genome sequencing and annotation.</title>
        <authorList>
            <consortium name="The Broad Institute Genomics Platform"/>
            <consortium name="The Broad Institute Genome Sequencing Center for Infectious Disease"/>
            <person name="Wu L."/>
            <person name="Ma J."/>
        </authorList>
    </citation>
    <scope>NUCLEOTIDE SEQUENCE [LARGE SCALE GENOMIC DNA]</scope>
    <source>
        <strain evidence="3">JCM 17498</strain>
    </source>
</reference>
<proteinExistence type="predicted"/>
<evidence type="ECO:0000313" key="3">
    <source>
        <dbReference type="Proteomes" id="UP001500523"/>
    </source>
</evidence>